<dbReference type="PROSITE" id="PS50878">
    <property type="entry name" value="RT_POL"/>
    <property type="match status" value="2"/>
</dbReference>
<dbReference type="InterPro" id="IPR001547">
    <property type="entry name" value="Glyco_hydro_5"/>
</dbReference>
<evidence type="ECO:0000256" key="2">
    <source>
        <dbReference type="ARBA" id="ARBA00004613"/>
    </source>
</evidence>
<dbReference type="FunFam" id="3.20.20.80:FF:000012">
    <property type="entry name" value="Mannan endo-1,4-beta-mannosidase 6"/>
    <property type="match status" value="1"/>
</dbReference>
<dbReference type="PANTHER" id="PTHR31451:SF54">
    <property type="entry name" value="MANNAN ENDO-1,4-BETA-MANNOSIDASE 6"/>
    <property type="match status" value="1"/>
</dbReference>
<dbReference type="GO" id="GO:0000272">
    <property type="term" value="P:polysaccharide catabolic process"/>
    <property type="evidence" value="ECO:0007669"/>
    <property type="project" value="InterPro"/>
</dbReference>
<evidence type="ECO:0000256" key="9">
    <source>
        <dbReference type="ARBA" id="ARBA00022759"/>
    </source>
</evidence>
<dbReference type="InterPro" id="IPR041588">
    <property type="entry name" value="Integrase_H2C2"/>
</dbReference>
<evidence type="ECO:0000259" key="14">
    <source>
        <dbReference type="PROSITE" id="PS50878"/>
    </source>
</evidence>
<dbReference type="Gene3D" id="4.10.60.10">
    <property type="entry name" value="Zinc finger, CCHC-type"/>
    <property type="match status" value="1"/>
</dbReference>
<dbReference type="InterPro" id="IPR036691">
    <property type="entry name" value="Endo/exonu/phosph_ase_sf"/>
</dbReference>
<dbReference type="SUPFAM" id="SSF53098">
    <property type="entry name" value="Ribonuclease H-like"/>
    <property type="match status" value="1"/>
</dbReference>
<keyword evidence="5" id="KW-0645">Protease</keyword>
<dbReference type="InterPro" id="IPR017853">
    <property type="entry name" value="GH"/>
</dbReference>
<dbReference type="SUPFAM" id="SSF56672">
    <property type="entry name" value="DNA/RNA polymerases"/>
    <property type="match status" value="2"/>
</dbReference>
<dbReference type="Pfam" id="PF26410">
    <property type="entry name" value="GH5_mannosidase"/>
    <property type="match status" value="1"/>
</dbReference>
<dbReference type="InterPro" id="IPR021109">
    <property type="entry name" value="Peptidase_aspartic_dom_sf"/>
</dbReference>
<dbReference type="GO" id="GO:0004519">
    <property type="term" value="F:endonuclease activity"/>
    <property type="evidence" value="ECO:0007669"/>
    <property type="project" value="UniProtKB-KW"/>
</dbReference>
<comment type="similarity">
    <text evidence="3">Belongs to the glycosyl hydrolase 5 (cellulase A) family.</text>
</comment>
<dbReference type="InterPro" id="IPR043502">
    <property type="entry name" value="DNA/RNA_pol_sf"/>
</dbReference>
<gene>
    <name evidence="16" type="ORF">Tci_032483</name>
</gene>
<feature type="domain" description="Integrase catalytic" evidence="15">
    <location>
        <begin position="1148"/>
        <end position="1317"/>
    </location>
</feature>
<evidence type="ECO:0000256" key="10">
    <source>
        <dbReference type="ARBA" id="ARBA00022801"/>
    </source>
</evidence>
<dbReference type="InterPro" id="IPR041373">
    <property type="entry name" value="RT_RNaseH"/>
</dbReference>
<comment type="catalytic activity">
    <reaction evidence="1">
        <text>Random hydrolysis of (1-&gt;4)-beta-D-mannosidic linkages in mannans, galactomannans and glucomannans.</text>
        <dbReference type="EC" id="3.2.1.78"/>
    </reaction>
</comment>
<dbReference type="InterPro" id="IPR045358">
    <property type="entry name" value="Ty3_capsid"/>
</dbReference>
<dbReference type="SMART" id="SM00343">
    <property type="entry name" value="ZnF_C2HC"/>
    <property type="match status" value="2"/>
</dbReference>
<evidence type="ECO:0000256" key="3">
    <source>
        <dbReference type="ARBA" id="ARBA00005641"/>
    </source>
</evidence>
<accession>A0A6L2LK15</accession>
<keyword evidence="4" id="KW-0964">Secreted</keyword>
<dbReference type="Gene3D" id="3.60.10.10">
    <property type="entry name" value="Endonuclease/exonuclease/phosphatase"/>
    <property type="match status" value="1"/>
</dbReference>
<feature type="domain" description="Reverse transcriptase" evidence="14">
    <location>
        <begin position="767"/>
        <end position="963"/>
    </location>
</feature>
<keyword evidence="11" id="KW-0695">RNA-directed DNA polymerase</keyword>
<evidence type="ECO:0000256" key="1">
    <source>
        <dbReference type="ARBA" id="ARBA00001678"/>
    </source>
</evidence>
<evidence type="ECO:0000256" key="11">
    <source>
        <dbReference type="ARBA" id="ARBA00022918"/>
    </source>
</evidence>
<feature type="compositionally biased region" description="Basic and acidic residues" evidence="13">
    <location>
        <begin position="502"/>
        <end position="512"/>
    </location>
</feature>
<evidence type="ECO:0000256" key="8">
    <source>
        <dbReference type="ARBA" id="ARBA00022722"/>
    </source>
</evidence>
<keyword evidence="6" id="KW-0808">Transferase</keyword>
<dbReference type="GO" id="GO:0003676">
    <property type="term" value="F:nucleic acid binding"/>
    <property type="evidence" value="ECO:0007669"/>
    <property type="project" value="InterPro"/>
</dbReference>
<dbReference type="GO" id="GO:0008270">
    <property type="term" value="F:zinc ion binding"/>
    <property type="evidence" value="ECO:0007669"/>
    <property type="project" value="InterPro"/>
</dbReference>
<dbReference type="Gene3D" id="3.20.20.80">
    <property type="entry name" value="Glycosidases"/>
    <property type="match status" value="1"/>
</dbReference>
<keyword evidence="12" id="KW-0326">Glycosidase</keyword>
<evidence type="ECO:0000256" key="12">
    <source>
        <dbReference type="ARBA" id="ARBA00023295"/>
    </source>
</evidence>
<dbReference type="InterPro" id="IPR045053">
    <property type="entry name" value="MAN-like"/>
</dbReference>
<dbReference type="SUPFAM" id="SSF56219">
    <property type="entry name" value="DNase I-like"/>
    <property type="match status" value="1"/>
</dbReference>
<dbReference type="Gene3D" id="3.10.10.10">
    <property type="entry name" value="HIV Type 1 Reverse Transcriptase, subunit A, domain 1"/>
    <property type="match status" value="1"/>
</dbReference>
<dbReference type="GO" id="GO:0006508">
    <property type="term" value="P:proteolysis"/>
    <property type="evidence" value="ECO:0007669"/>
    <property type="project" value="UniProtKB-KW"/>
</dbReference>
<dbReference type="SUPFAM" id="SSF51445">
    <property type="entry name" value="(Trans)glycosidases"/>
    <property type="match status" value="1"/>
</dbReference>
<reference evidence="16" key="1">
    <citation type="journal article" date="2019" name="Sci. Rep.">
        <title>Draft genome of Tanacetum cinerariifolium, the natural source of mosquito coil.</title>
        <authorList>
            <person name="Yamashiro T."/>
            <person name="Shiraishi A."/>
            <person name="Satake H."/>
            <person name="Nakayama K."/>
        </authorList>
    </citation>
    <scope>NUCLEOTIDE SEQUENCE</scope>
</reference>
<dbReference type="CDD" id="cd01647">
    <property type="entry name" value="RT_LTR"/>
    <property type="match status" value="1"/>
</dbReference>
<dbReference type="InterPro" id="IPR000477">
    <property type="entry name" value="RT_dom"/>
</dbReference>
<feature type="region of interest" description="Disordered" evidence="13">
    <location>
        <begin position="502"/>
        <end position="524"/>
    </location>
</feature>
<dbReference type="PROSITE" id="PS50994">
    <property type="entry name" value="INTEGRASE"/>
    <property type="match status" value="1"/>
</dbReference>
<dbReference type="Pfam" id="PF19259">
    <property type="entry name" value="Ty3_capsid"/>
    <property type="match status" value="1"/>
</dbReference>
<dbReference type="GO" id="GO:0005576">
    <property type="term" value="C:extracellular region"/>
    <property type="evidence" value="ECO:0007669"/>
    <property type="project" value="UniProtKB-SubCell"/>
</dbReference>
<evidence type="ECO:0000259" key="15">
    <source>
        <dbReference type="PROSITE" id="PS50994"/>
    </source>
</evidence>
<sequence>MRVNYIDGPYTQPRLPVCSPVLKDENGHESGHFGACLVPKDERSLCVFVSDRYYGKVGLVSNKAVLFDLPLVIDKIRFYTSLNDDDNDNDLITSNVIALNQLSTDSLLLTPLCCDGIHDVTPRVSALVGCDRLVSEPCYREVVMSPPARASRAKFYWGIAFATGCKRYIDPKTKLGMKLTNRRVRIPKGLYPRRIEEKLTKKKVGGEWIIEREMTMISKDGNMNGWLIEDEDEPLEHEATNKEVDSNLESTASKMASNLRSGLNNNNNNNNNNENPDIATIITQQLQTILPQIVTQVTNNVNNANDRNGGNGGNGGKNGCTYKGVIACNPKEYDGKRGMIALTRWIEKMENVIENSGCAENQKVKYVASSFMNKALTWWNTQVQARGREAAIGMSLADFKALLVEEFYPSNEIEKLESDFRNHKMVGANQAGYTDQFHELSKLVPHLVTHESSRIKRYIAGLALKIRGMLRATQPTTIQSVILRAGILGDEAVSCGTLTKGNEKRKGVEDSSKQGGGRNDNKRVKVSKGFVASTTYRNEYVGSLPKCSKCLAHHPKDRHCLVCFKCQKPGHIARNFRSPIKQVALINAVRGGYKPGTCYECGNREHYRNTYPKFNLAPGQVGNQFTIEGNWNSGNNENQVKGRAFNVNEVGALQDPNVVTELADGKKVEVDRVIRNCKLELGTSLLDLIPLGHGSFNVIVGMDWLSEHKAEIVCHEKVVRIPLESGEILIVQGERTPGIAKALSNMKVDEPKLSDISVVRDFVKVFLEDLSGLPPQRQVEFRIDLVPGATLVAKSPYRLAPSEMQELSAQLQEELNKLTIKNRYPLLRIDDLFDQLQGARYFSKIDLQSGYHQLQVHENDIPKTAFRTRYGHFEFTVMPFGLTNAPAVFMDLMNRVCKPYLDKFVIVFIDDILVYSKSKDEHEVHLRLVLELLKKEEFKIEAVKNWKAPRIPSEIRLFLGLAGYYRSFIVNFSKIAKPLTSLTQKNKKYEWGIEQEEVFQTLKDNLCNAPIISLPDGVEDFVVYCDASNQGLGCILKKRGKVIAYASRQLKIHEKNYTTHDLELGAVVFALKTWRHYLYGTKSVIYTDHKSLQHIFDQKELNMRQRRKERVKPRRVRAMAMTIQSGIRGMIIAAQGKAFKQENILTERLHGGVRTIIMDETHKTRYSVHLGADKMYHDIRDTYWWLGMKRDIAIYVSKCLTCSSTERLARLYINKIVARHGVPMSIISDRDGRFTSRFWQTLQKALGTQLDMSTTYHPQTDGQSECTIQTLEDILRACVIDFGGNWDVHLPLVEFSYYNSYYSNIQCAPFKALYGRKCKSPVLWAEIGERSLSGPELIQETTDKVVLIKEKLKAARDRQKSYAENRRKSLEFEVGDKVLVKVSPWKGVMRFGKKGKLTPRYVGPFEILERIGPVAYRVRFPNELSEVHDTFYVSNLKKCLADANLHVPLDEIKVDKTLHFVEKRIEIIDREVKNLKRSKISIVKVRWSSKCGPEFTWECEDHMKARYPHLLVANSESAAKSSLWNRLTGFMNQHNGKFILFGDFNTVLHEYERSGSLFSHIEAKQFNAFIDSTGLIDLPIGGRHFTWMNKAGTKLSKLDRFLISEGVMEDIPDIKVTAIERLWSDHSHILLHNKKADFGPSLFKLYNSWLSRDGFDDIVDVRKIDRSQKSANLSEIHDIEKKIDDGSASISDREKRIKLLQDIDKLENLEALDLIQKARIKWDIEGDENSKFFHGIINSKRRTQAIAGANSSFFTLIPKISNPLSVKDFHPISLIGTHYKIISKLLANRLSKVIDKWYKKRKKKMLIFKVDFEKAFDSVSWTYLDFILDSLGFGSKWRSWIRACLNSSRASILINGSPTSEFSTKHGLRQGDPLSPFLFILVMEGLHCAMSNANPHDIDNIIRVLYVFHLASGLKINIHKSNIFGIGVTNDEISSMASRTGCAAGCFRFTYLGLLVGANMNLTSSWQILIDRFQKRLSSWKANLLSIGGRLTLIKAVLGSLGIYYLSIFKAPETILNSMESLRSIFFWGGSQDSRNMAWVKWSQVFCSFKKRGLQIDSLKAFNLALLQKWRWSFNGTWSRIIGTSNFLHWKGIIPLNSFCFKVGCGTRVHFWKDIWIGDSPLHTRSDIGTRNTAYLNDLLLEISQIDISVDEDTCTLVLSNDGTFSVKSARRLIDSKLLSFIPTPTVWDKFLSRKATKAKSRRLYIIFAALFWWIISHDAPTGFDNIHTYSLFLGVNDDQVSKHRIYHDADEMEDDTWTMVQKNGNQFVVNDQPFYVNGFNTYWLMVFAAEESTRGKVTDVFQQASAVGLTICRTWAFNDGQWRALQKKPSVYDEDVFKALDFVVSEAKRFNIRLILSLTNNWDSYGGKPQYVKWGNEAGLNLTNDDDFFTHPTLQSYYKSHVKTVLNRVNTITNMTYKDDPTIFAWELINEPRCPSDPSGDTLQEWIEEMAVYVKTIDPKHLVEIGLEGFYGVSTPNKVQYNPNTYAQQVGTDFIRNHQILGVDFASVHMYADSWISPSVSDSHIAFIKSWMQSHIDDAEKYLGMPVVFSEFGVSTKDLGYNISFRDSMISTVYNTVLDSVRKGGSGGGSLLWQVFPDGTEYMDDGYAIILSKSPSTSDIISRHSTRLTLFNSLCKWKCHWGCKKKHGFDGFHYQDEL</sequence>
<dbReference type="FunFam" id="3.10.10.10:FF:000007">
    <property type="entry name" value="Retrovirus-related Pol polyprotein from transposon 17.6-like Protein"/>
    <property type="match status" value="1"/>
</dbReference>
<dbReference type="GO" id="GO:0016985">
    <property type="term" value="F:mannan endo-1,4-beta-mannosidase activity"/>
    <property type="evidence" value="ECO:0007669"/>
    <property type="project" value="UniProtKB-EC"/>
</dbReference>
<dbReference type="CDD" id="cd01650">
    <property type="entry name" value="RT_nLTR_like"/>
    <property type="match status" value="1"/>
</dbReference>
<evidence type="ECO:0000256" key="5">
    <source>
        <dbReference type="ARBA" id="ARBA00022670"/>
    </source>
</evidence>
<comment type="caution">
    <text evidence="16">The sequence shown here is derived from an EMBL/GenBank/DDBJ whole genome shotgun (WGS) entry which is preliminary data.</text>
</comment>
<evidence type="ECO:0000256" key="6">
    <source>
        <dbReference type="ARBA" id="ARBA00022679"/>
    </source>
</evidence>
<dbReference type="Pfam" id="PF24626">
    <property type="entry name" value="SH3_Tf2-1"/>
    <property type="match status" value="1"/>
</dbReference>
<dbReference type="Gene3D" id="3.30.420.10">
    <property type="entry name" value="Ribonuclease H-like superfamily/Ribonuclease H"/>
    <property type="match status" value="1"/>
</dbReference>
<dbReference type="Pfam" id="PF17917">
    <property type="entry name" value="RT_RNaseH"/>
    <property type="match status" value="1"/>
</dbReference>
<dbReference type="InterPro" id="IPR056924">
    <property type="entry name" value="SH3_Tf2-1"/>
</dbReference>
<dbReference type="InterPro" id="IPR001584">
    <property type="entry name" value="Integrase_cat-core"/>
</dbReference>
<dbReference type="InterPro" id="IPR043128">
    <property type="entry name" value="Rev_trsase/Diguanyl_cyclase"/>
</dbReference>
<dbReference type="Pfam" id="PF00078">
    <property type="entry name" value="RVT_1"/>
    <property type="match status" value="2"/>
</dbReference>
<dbReference type="PANTHER" id="PTHR31451">
    <property type="match status" value="1"/>
</dbReference>
<dbReference type="CDD" id="cd09274">
    <property type="entry name" value="RNase_HI_RT_Ty3"/>
    <property type="match status" value="1"/>
</dbReference>
<protein>
    <submittedName>
        <fullName evidence="16">Mannan endo-1,4-beta-mannosidase 6 isoform X1</fullName>
    </submittedName>
</protein>
<dbReference type="InterPro" id="IPR001878">
    <property type="entry name" value="Znf_CCHC"/>
</dbReference>
<dbReference type="GO" id="GO:0008233">
    <property type="term" value="F:peptidase activity"/>
    <property type="evidence" value="ECO:0007669"/>
    <property type="project" value="UniProtKB-KW"/>
</dbReference>
<dbReference type="Pfam" id="PF00098">
    <property type="entry name" value="zf-CCHC"/>
    <property type="match status" value="1"/>
</dbReference>
<dbReference type="Pfam" id="PF17921">
    <property type="entry name" value="Integrase_H2C2"/>
    <property type="match status" value="1"/>
</dbReference>
<dbReference type="Pfam" id="PF08284">
    <property type="entry name" value="RVP_2"/>
    <property type="match status" value="1"/>
</dbReference>
<keyword evidence="10" id="KW-0378">Hydrolase</keyword>
<keyword evidence="7" id="KW-0548">Nucleotidyltransferase</keyword>
<evidence type="ECO:0000256" key="7">
    <source>
        <dbReference type="ARBA" id="ARBA00022695"/>
    </source>
</evidence>
<dbReference type="Gene3D" id="2.40.70.10">
    <property type="entry name" value="Acid Proteases"/>
    <property type="match status" value="1"/>
</dbReference>
<dbReference type="GO" id="GO:0003964">
    <property type="term" value="F:RNA-directed DNA polymerase activity"/>
    <property type="evidence" value="ECO:0007669"/>
    <property type="project" value="UniProtKB-KW"/>
</dbReference>
<feature type="domain" description="Reverse transcriptase" evidence="14">
    <location>
        <begin position="1738"/>
        <end position="1956"/>
    </location>
</feature>
<dbReference type="GO" id="GO:0015074">
    <property type="term" value="P:DNA integration"/>
    <property type="evidence" value="ECO:0007669"/>
    <property type="project" value="InterPro"/>
</dbReference>
<evidence type="ECO:0000256" key="13">
    <source>
        <dbReference type="SAM" id="MobiDB-lite"/>
    </source>
</evidence>
<dbReference type="EMBL" id="BKCJ010004346">
    <property type="protein sequence ID" value="GEU60505.1"/>
    <property type="molecule type" value="Genomic_DNA"/>
</dbReference>
<keyword evidence="9" id="KW-0255">Endonuclease</keyword>
<evidence type="ECO:0000313" key="16">
    <source>
        <dbReference type="EMBL" id="GEU60505.1"/>
    </source>
</evidence>
<name>A0A6L2LK15_TANCI</name>
<comment type="subcellular location">
    <subcellularLocation>
        <location evidence="2">Secreted</location>
    </subcellularLocation>
</comment>
<dbReference type="InterPro" id="IPR036397">
    <property type="entry name" value="RNaseH_sf"/>
</dbReference>
<evidence type="ECO:0000256" key="4">
    <source>
        <dbReference type="ARBA" id="ARBA00022525"/>
    </source>
</evidence>
<dbReference type="InterPro" id="IPR012337">
    <property type="entry name" value="RNaseH-like_sf"/>
</dbReference>
<dbReference type="FunFam" id="3.30.70.270:FF:000026">
    <property type="entry name" value="Transposon Ty3-G Gag-Pol polyprotein"/>
    <property type="match status" value="1"/>
</dbReference>
<dbReference type="Gene3D" id="3.30.70.270">
    <property type="match status" value="2"/>
</dbReference>
<organism evidence="16">
    <name type="scientific">Tanacetum cinerariifolium</name>
    <name type="common">Dalmatian daisy</name>
    <name type="synonym">Chrysanthemum cinerariifolium</name>
    <dbReference type="NCBI Taxonomy" id="118510"/>
    <lineage>
        <taxon>Eukaryota</taxon>
        <taxon>Viridiplantae</taxon>
        <taxon>Streptophyta</taxon>
        <taxon>Embryophyta</taxon>
        <taxon>Tracheophyta</taxon>
        <taxon>Spermatophyta</taxon>
        <taxon>Magnoliopsida</taxon>
        <taxon>eudicotyledons</taxon>
        <taxon>Gunneridae</taxon>
        <taxon>Pentapetalae</taxon>
        <taxon>asterids</taxon>
        <taxon>campanulids</taxon>
        <taxon>Asterales</taxon>
        <taxon>Asteraceae</taxon>
        <taxon>Asteroideae</taxon>
        <taxon>Anthemideae</taxon>
        <taxon>Anthemidinae</taxon>
        <taxon>Tanacetum</taxon>
    </lineage>
</organism>
<proteinExistence type="inferred from homology"/>
<keyword evidence="8" id="KW-0540">Nuclease</keyword>